<evidence type="ECO:0000256" key="16">
    <source>
        <dbReference type="ARBA" id="ARBA00022918"/>
    </source>
</evidence>
<feature type="domain" description="Integrase catalytic" evidence="24">
    <location>
        <begin position="329"/>
        <end position="493"/>
    </location>
</feature>
<keyword evidence="16" id="KW-0695">RNA-directed DNA polymerase</keyword>
<dbReference type="GO" id="GO:0008270">
    <property type="term" value="F:zinc ion binding"/>
    <property type="evidence" value="ECO:0007669"/>
    <property type="project" value="InterPro"/>
</dbReference>
<gene>
    <name evidence="25" type="ORF">O181_089722</name>
</gene>
<dbReference type="GO" id="GO:0005634">
    <property type="term" value="C:nucleus"/>
    <property type="evidence" value="ECO:0007669"/>
    <property type="project" value="UniProtKB-ARBA"/>
</dbReference>
<keyword evidence="14" id="KW-0694">RNA-binding</keyword>
<keyword evidence="17" id="KW-0808">Transferase</keyword>
<dbReference type="GO" id="GO:0003964">
    <property type="term" value="F:RNA-directed DNA polymerase activity"/>
    <property type="evidence" value="ECO:0007669"/>
    <property type="project" value="UniProtKB-KW"/>
</dbReference>
<dbReference type="GO" id="GO:0032196">
    <property type="term" value="P:transposition"/>
    <property type="evidence" value="ECO:0007669"/>
    <property type="project" value="UniProtKB-KW"/>
</dbReference>
<evidence type="ECO:0000256" key="6">
    <source>
        <dbReference type="ARBA" id="ARBA00022695"/>
    </source>
</evidence>
<evidence type="ECO:0000256" key="20">
    <source>
        <dbReference type="ARBA" id="ARBA00023268"/>
    </source>
</evidence>
<evidence type="ECO:0000256" key="8">
    <source>
        <dbReference type="ARBA" id="ARBA00022723"/>
    </source>
</evidence>
<evidence type="ECO:0000259" key="24">
    <source>
        <dbReference type="PROSITE" id="PS50994"/>
    </source>
</evidence>
<evidence type="ECO:0000256" key="9">
    <source>
        <dbReference type="ARBA" id="ARBA00022741"/>
    </source>
</evidence>
<keyword evidence="6" id="KW-0548">Nucleotidyltransferase</keyword>
<evidence type="ECO:0000256" key="23">
    <source>
        <dbReference type="SAM" id="MobiDB-lite"/>
    </source>
</evidence>
<evidence type="ECO:0000313" key="25">
    <source>
        <dbReference type="EMBL" id="MBW0550007.1"/>
    </source>
</evidence>
<dbReference type="GO" id="GO:0015074">
    <property type="term" value="P:DNA integration"/>
    <property type="evidence" value="ECO:0007669"/>
    <property type="project" value="UniProtKB-KW"/>
</dbReference>
<comment type="catalytic activity">
    <reaction evidence="22">
        <text>DNA(n) + a 2'-deoxyribonucleoside 5'-triphosphate = DNA(n+1) + diphosphate</text>
        <dbReference type="Rhea" id="RHEA:22508"/>
        <dbReference type="Rhea" id="RHEA-COMP:17339"/>
        <dbReference type="Rhea" id="RHEA-COMP:17340"/>
        <dbReference type="ChEBI" id="CHEBI:33019"/>
        <dbReference type="ChEBI" id="CHEBI:61560"/>
        <dbReference type="ChEBI" id="CHEBI:173112"/>
        <dbReference type="EC" id="2.7.7.7"/>
    </reaction>
</comment>
<dbReference type="SUPFAM" id="SSF57756">
    <property type="entry name" value="Retrovirus zinc finger-like domains"/>
    <property type="match status" value="1"/>
</dbReference>
<dbReference type="GO" id="GO:0006508">
    <property type="term" value="P:proteolysis"/>
    <property type="evidence" value="ECO:0007669"/>
    <property type="project" value="UniProtKB-KW"/>
</dbReference>
<evidence type="ECO:0000256" key="13">
    <source>
        <dbReference type="ARBA" id="ARBA00022842"/>
    </source>
</evidence>
<evidence type="ECO:0000256" key="7">
    <source>
        <dbReference type="ARBA" id="ARBA00022722"/>
    </source>
</evidence>
<evidence type="ECO:0000256" key="21">
    <source>
        <dbReference type="ARBA" id="ARBA00048173"/>
    </source>
</evidence>
<dbReference type="InterPro" id="IPR036397">
    <property type="entry name" value="RNaseH_sf"/>
</dbReference>
<dbReference type="Pfam" id="PF13976">
    <property type="entry name" value="gag_pre-integrs"/>
    <property type="match status" value="1"/>
</dbReference>
<evidence type="ECO:0000313" key="26">
    <source>
        <dbReference type="Proteomes" id="UP000765509"/>
    </source>
</evidence>
<keyword evidence="11" id="KW-0378">Hydrolase</keyword>
<keyword evidence="7" id="KW-0540">Nuclease</keyword>
<keyword evidence="15" id="KW-0229">DNA integration</keyword>
<keyword evidence="17" id="KW-0239">DNA-directed DNA polymerase</keyword>
<dbReference type="Pfam" id="PF25597">
    <property type="entry name" value="SH3_retrovirus"/>
    <property type="match status" value="1"/>
</dbReference>
<keyword evidence="4" id="KW-0507">mRNA processing</keyword>
<dbReference type="PANTHER" id="PTHR42648:SF11">
    <property type="entry name" value="TRANSPOSON TY4-P GAG-POL POLYPROTEIN"/>
    <property type="match status" value="1"/>
</dbReference>
<evidence type="ECO:0000256" key="12">
    <source>
        <dbReference type="ARBA" id="ARBA00022840"/>
    </source>
</evidence>
<dbReference type="InterPro" id="IPR001584">
    <property type="entry name" value="Integrase_cat-core"/>
</dbReference>
<dbReference type="GO" id="GO:0006397">
    <property type="term" value="P:mRNA processing"/>
    <property type="evidence" value="ECO:0007669"/>
    <property type="project" value="UniProtKB-KW"/>
</dbReference>
<dbReference type="InterPro" id="IPR025724">
    <property type="entry name" value="GAG-pre-integrase_dom"/>
</dbReference>
<comment type="function">
    <text evidence="1">The aspartyl protease (PR) mediates the proteolytic cleavages of the Gag and Gag-Pol polyproteins after assembly of the VLP.</text>
</comment>
<evidence type="ECO:0000256" key="19">
    <source>
        <dbReference type="ARBA" id="ARBA00023172"/>
    </source>
</evidence>
<evidence type="ECO:0000256" key="14">
    <source>
        <dbReference type="ARBA" id="ARBA00022884"/>
    </source>
</evidence>
<evidence type="ECO:0000256" key="2">
    <source>
        <dbReference type="ARBA" id="ARBA00022578"/>
    </source>
</evidence>
<evidence type="ECO:0000256" key="10">
    <source>
        <dbReference type="ARBA" id="ARBA00022759"/>
    </source>
</evidence>
<dbReference type="InterPro" id="IPR039537">
    <property type="entry name" value="Retrotran_Ty1/copia-like"/>
</dbReference>
<dbReference type="InterPro" id="IPR054722">
    <property type="entry name" value="PolX-like_BBD"/>
</dbReference>
<keyword evidence="19" id="KW-0233">DNA recombination</keyword>
<dbReference type="AlphaFoldDB" id="A0A9Q3IU44"/>
<evidence type="ECO:0000256" key="5">
    <source>
        <dbReference type="ARBA" id="ARBA00022670"/>
    </source>
</evidence>
<proteinExistence type="predicted"/>
<dbReference type="SUPFAM" id="SSF53098">
    <property type="entry name" value="Ribonuclease H-like"/>
    <property type="match status" value="1"/>
</dbReference>
<keyword evidence="12" id="KW-0067">ATP-binding</keyword>
<dbReference type="PROSITE" id="PS50994">
    <property type="entry name" value="INTEGRASE"/>
    <property type="match status" value="1"/>
</dbReference>
<keyword evidence="20" id="KW-0511">Multifunctional enzyme</keyword>
<keyword evidence="2" id="KW-0815">Transposition</keyword>
<dbReference type="GO" id="GO:0003887">
    <property type="term" value="F:DNA-directed DNA polymerase activity"/>
    <property type="evidence" value="ECO:0007669"/>
    <property type="project" value="UniProtKB-KW"/>
</dbReference>
<reference evidence="25" key="1">
    <citation type="submission" date="2021-03" db="EMBL/GenBank/DDBJ databases">
        <title>Draft genome sequence of rust myrtle Austropuccinia psidii MF-1, a brazilian biotype.</title>
        <authorList>
            <person name="Quecine M.C."/>
            <person name="Pachon D.M.R."/>
            <person name="Bonatelli M.L."/>
            <person name="Correr F.H."/>
            <person name="Franceschini L.M."/>
            <person name="Leite T.F."/>
            <person name="Margarido G.R.A."/>
            <person name="Almeida C.A."/>
            <person name="Ferrarezi J.A."/>
            <person name="Labate C.A."/>
        </authorList>
    </citation>
    <scope>NUCLEOTIDE SEQUENCE</scope>
    <source>
        <strain evidence="25">MF-1</strain>
    </source>
</reference>
<evidence type="ECO:0000256" key="11">
    <source>
        <dbReference type="ARBA" id="ARBA00022801"/>
    </source>
</evidence>
<feature type="region of interest" description="Disordered" evidence="23">
    <location>
        <begin position="30"/>
        <end position="50"/>
    </location>
</feature>
<keyword evidence="18" id="KW-0917">Virion maturation</keyword>
<protein>
    <recommendedName>
        <fullName evidence="24">Integrase catalytic domain-containing protein</fullName>
    </recommendedName>
</protein>
<dbReference type="GO" id="GO:0008233">
    <property type="term" value="F:peptidase activity"/>
    <property type="evidence" value="ECO:0007669"/>
    <property type="project" value="UniProtKB-KW"/>
</dbReference>
<dbReference type="InterPro" id="IPR036875">
    <property type="entry name" value="Znf_CCHC_sf"/>
</dbReference>
<dbReference type="EMBL" id="AVOT02055484">
    <property type="protein sequence ID" value="MBW0550007.1"/>
    <property type="molecule type" value="Genomic_DNA"/>
</dbReference>
<dbReference type="PANTHER" id="PTHR42648">
    <property type="entry name" value="TRANSPOSASE, PUTATIVE-RELATED"/>
    <property type="match status" value="1"/>
</dbReference>
<keyword evidence="3" id="KW-1188">Viral release from host cell</keyword>
<keyword evidence="10" id="KW-0255">Endonuclease</keyword>
<dbReference type="Gene3D" id="3.30.420.10">
    <property type="entry name" value="Ribonuclease H-like superfamily/Ribonuclease H"/>
    <property type="match status" value="1"/>
</dbReference>
<keyword evidence="26" id="KW-1185">Reference proteome</keyword>
<dbReference type="Pfam" id="PF00665">
    <property type="entry name" value="rve"/>
    <property type="match status" value="1"/>
</dbReference>
<dbReference type="OrthoDB" id="3344688at2759"/>
<sequence>MPKEVLEVAEQMMKRSTTTSPAVVMAADASALTKPLAPPKPSGGSSTKPRLQLNARSEDWILRNITPDKPCFWCFEWGHWKQDCPIRLAGKPRCSDPRISHPGTKLKKSSFLSHPALAKVEVFEDTDYFEAHVAAVEDMKVFAELVLLDSGANHHVTSNRSLFSDLQPINISLSVATAVKYPVVRVGTASFGVEGGNLVLRRTLYCPSIMGTVLSLGIFRRCDGDVEFSGGIFRLIQNNVIYVSKPLRDRWYIEMVPLPECNAMKAMIDADVLHQRFTHFSLRVLEKMKKLEAVKGLPSKPWPSVNRLCESCLFAKSVHRPFRCESREIVKAPGDVIVVDLVGPFPVSVQRHLYGLVIQDHFSSLVSFIPLKFKGEASQTVLGWLKTFNVLSGHQIKRLRSDNAGEFTSNAFEGGLTQLGITHELTIPYEHHHNGKVERVKRTLGEAARAIMLEKNVDVGLWPWAFRHVAWVFNRMLHTDFVQTPWELVMGSKPNVSILRVFGCVAYVHDPLHRKDLKAKSRKLIHLGIAQDAKGWIFWCPDKKTFVKSASAVFDERGVMDKNQQNAALVKSIAIERVDDSSMINEIAAQDEVFLLMSMNTHMGSGAPLLYKEAIDSEESKKWEIAMAEELDSLEKMNVWQEVPPAGIKNVLGTRWVYALKTNAAGDIVRFKARAVVRGHRQIKGINFAETFAPMPTFQSLRSLLAIALAYGWGAATFDVKTAYLNSPLEEEVYVRPPLGKSVKKAGNIMKLNKAIYGLKQAARCWWTHLAGILRGIGFEVNDGDQSTYSYCDKGNIALLWIHWDNDLHSIVGIDVERIGQQFRLSQRHLIKKLLIGHTNSFSPKQPLPNLELKSEVARQADKEYLSKIGMILYLAQATRPDVMYAVNLLARFLVATNQRHWLALKHLISYLATTIEEVLII</sequence>
<evidence type="ECO:0000256" key="18">
    <source>
        <dbReference type="ARBA" id="ARBA00023113"/>
    </source>
</evidence>
<evidence type="ECO:0000256" key="1">
    <source>
        <dbReference type="ARBA" id="ARBA00002180"/>
    </source>
</evidence>
<accession>A0A9Q3IU44</accession>
<dbReference type="InterPro" id="IPR057670">
    <property type="entry name" value="SH3_retrovirus"/>
</dbReference>
<evidence type="ECO:0000256" key="22">
    <source>
        <dbReference type="ARBA" id="ARBA00049244"/>
    </source>
</evidence>
<dbReference type="Proteomes" id="UP000765509">
    <property type="component" value="Unassembled WGS sequence"/>
</dbReference>
<name>A0A9Q3IU44_9BASI</name>
<dbReference type="GO" id="GO:0003723">
    <property type="term" value="F:RNA binding"/>
    <property type="evidence" value="ECO:0007669"/>
    <property type="project" value="UniProtKB-KW"/>
</dbReference>
<evidence type="ECO:0000256" key="3">
    <source>
        <dbReference type="ARBA" id="ARBA00022612"/>
    </source>
</evidence>
<keyword evidence="13" id="KW-0460">Magnesium</keyword>
<dbReference type="GO" id="GO:0004519">
    <property type="term" value="F:endonuclease activity"/>
    <property type="evidence" value="ECO:0007669"/>
    <property type="project" value="UniProtKB-KW"/>
</dbReference>
<dbReference type="GO" id="GO:0005524">
    <property type="term" value="F:ATP binding"/>
    <property type="evidence" value="ECO:0007669"/>
    <property type="project" value="UniProtKB-KW"/>
</dbReference>
<evidence type="ECO:0000256" key="17">
    <source>
        <dbReference type="ARBA" id="ARBA00022932"/>
    </source>
</evidence>
<dbReference type="InterPro" id="IPR013103">
    <property type="entry name" value="RVT_2"/>
</dbReference>
<evidence type="ECO:0000256" key="15">
    <source>
        <dbReference type="ARBA" id="ARBA00022908"/>
    </source>
</evidence>
<comment type="catalytic activity">
    <reaction evidence="21">
        <text>DNA(n) + a 2'-deoxyribonucleoside 5'-triphosphate = DNA(n+1) + diphosphate</text>
        <dbReference type="Rhea" id="RHEA:22508"/>
        <dbReference type="Rhea" id="RHEA-COMP:17339"/>
        <dbReference type="Rhea" id="RHEA-COMP:17340"/>
        <dbReference type="ChEBI" id="CHEBI:33019"/>
        <dbReference type="ChEBI" id="CHEBI:61560"/>
        <dbReference type="ChEBI" id="CHEBI:173112"/>
        <dbReference type="EC" id="2.7.7.49"/>
    </reaction>
</comment>
<comment type="caution">
    <text evidence="25">The sequence shown here is derived from an EMBL/GenBank/DDBJ whole genome shotgun (WGS) entry which is preliminary data.</text>
</comment>
<keyword evidence="9" id="KW-0547">Nucleotide-binding</keyword>
<dbReference type="GO" id="GO:0006310">
    <property type="term" value="P:DNA recombination"/>
    <property type="evidence" value="ECO:0007669"/>
    <property type="project" value="UniProtKB-KW"/>
</dbReference>
<keyword evidence="8" id="KW-0479">Metal-binding</keyword>
<keyword evidence="5" id="KW-0645">Protease</keyword>
<dbReference type="Pfam" id="PF22936">
    <property type="entry name" value="Pol_BBD"/>
    <property type="match status" value="1"/>
</dbReference>
<dbReference type="Pfam" id="PF07727">
    <property type="entry name" value="RVT_2"/>
    <property type="match status" value="1"/>
</dbReference>
<organism evidence="25 26">
    <name type="scientific">Austropuccinia psidii MF-1</name>
    <dbReference type="NCBI Taxonomy" id="1389203"/>
    <lineage>
        <taxon>Eukaryota</taxon>
        <taxon>Fungi</taxon>
        <taxon>Dikarya</taxon>
        <taxon>Basidiomycota</taxon>
        <taxon>Pucciniomycotina</taxon>
        <taxon>Pucciniomycetes</taxon>
        <taxon>Pucciniales</taxon>
        <taxon>Sphaerophragmiaceae</taxon>
        <taxon>Austropuccinia</taxon>
    </lineage>
</organism>
<evidence type="ECO:0000256" key="4">
    <source>
        <dbReference type="ARBA" id="ARBA00022664"/>
    </source>
</evidence>
<dbReference type="InterPro" id="IPR012337">
    <property type="entry name" value="RNaseH-like_sf"/>
</dbReference>